<evidence type="ECO:0000313" key="3">
    <source>
        <dbReference type="EMBL" id="SVD09380.1"/>
    </source>
</evidence>
<dbReference type="AlphaFoldDB" id="A0A382SHE9"/>
<keyword evidence="1" id="KW-0472">Membrane</keyword>
<protein>
    <recommendedName>
        <fullName evidence="2">VWFA domain-containing protein</fullName>
    </recommendedName>
</protein>
<dbReference type="PANTHER" id="PTHR37464:SF1">
    <property type="entry name" value="BLL2463 PROTEIN"/>
    <property type="match status" value="1"/>
</dbReference>
<feature type="transmembrane region" description="Helical" evidence="1">
    <location>
        <begin position="62"/>
        <end position="82"/>
    </location>
</feature>
<dbReference type="Gene3D" id="3.40.50.410">
    <property type="entry name" value="von Willebrand factor, type A domain"/>
    <property type="match status" value="1"/>
</dbReference>
<dbReference type="PANTHER" id="PTHR37464">
    <property type="entry name" value="BLL2463 PROTEIN"/>
    <property type="match status" value="1"/>
</dbReference>
<evidence type="ECO:0000256" key="1">
    <source>
        <dbReference type="SAM" id="Phobius"/>
    </source>
</evidence>
<dbReference type="Pfam" id="PF13519">
    <property type="entry name" value="VWA_2"/>
    <property type="match status" value="1"/>
</dbReference>
<sequence>IFNRSRFKVVTWGAMHLLESVLRVNRRQVQLEQIILLIIRCAIPILLALCLARMVVTDWGPFLHRIILPLAALAFLILVALVPSLKKLFGTLCAACIIYAIAAEAGIFGGGYEKKNVSSDSTDIAASTVILLDDSFSMNADGGFAKAGAFTEGFLKKLKKGSDASVVRMGGSASPIFAKPTSETEALGERSGQLKASYDKVDLIGSLDAGIATIHEGRNAKREIILVSDFRKADWEKTGGALATLKERLDNEPLKPAITLIDVGGPARENVSVDSIELSATSVGLGQKVLVRAELRNHGSSSYEGDLQVRL</sequence>
<accession>A0A382SHE9</accession>
<keyword evidence="1" id="KW-0812">Transmembrane</keyword>
<reference evidence="3" key="1">
    <citation type="submission" date="2018-05" db="EMBL/GenBank/DDBJ databases">
        <authorList>
            <person name="Lanie J.A."/>
            <person name="Ng W.-L."/>
            <person name="Kazmierczak K.M."/>
            <person name="Andrzejewski T.M."/>
            <person name="Davidsen T.M."/>
            <person name="Wayne K.J."/>
            <person name="Tettelin H."/>
            <person name="Glass J.I."/>
            <person name="Rusch D."/>
            <person name="Podicherti R."/>
            <person name="Tsui H.-C.T."/>
            <person name="Winkler M.E."/>
        </authorList>
    </citation>
    <scope>NUCLEOTIDE SEQUENCE</scope>
</reference>
<proteinExistence type="predicted"/>
<feature type="non-terminal residue" evidence="3">
    <location>
        <position position="311"/>
    </location>
</feature>
<keyword evidence="1" id="KW-1133">Transmembrane helix</keyword>
<dbReference type="NCBIfam" id="TIGR02226">
    <property type="entry name" value="two_anch"/>
    <property type="match status" value="1"/>
</dbReference>
<dbReference type="EMBL" id="UINC01129171">
    <property type="protein sequence ID" value="SVD09380.1"/>
    <property type="molecule type" value="Genomic_DNA"/>
</dbReference>
<organism evidence="3">
    <name type="scientific">marine metagenome</name>
    <dbReference type="NCBI Taxonomy" id="408172"/>
    <lineage>
        <taxon>unclassified sequences</taxon>
        <taxon>metagenomes</taxon>
        <taxon>ecological metagenomes</taxon>
    </lineage>
</organism>
<gene>
    <name evidence="3" type="ORF">METZ01_LOCUS362234</name>
</gene>
<feature type="non-terminal residue" evidence="3">
    <location>
        <position position="1"/>
    </location>
</feature>
<dbReference type="InterPro" id="IPR036465">
    <property type="entry name" value="vWFA_dom_sf"/>
</dbReference>
<name>A0A382SHE9_9ZZZZ</name>
<dbReference type="InterPro" id="IPR011933">
    <property type="entry name" value="Double_TM_dom"/>
</dbReference>
<evidence type="ECO:0000259" key="2">
    <source>
        <dbReference type="Pfam" id="PF13519"/>
    </source>
</evidence>
<feature type="transmembrane region" description="Helical" evidence="1">
    <location>
        <begin position="34"/>
        <end position="56"/>
    </location>
</feature>
<dbReference type="InterPro" id="IPR002035">
    <property type="entry name" value="VWF_A"/>
</dbReference>
<feature type="domain" description="VWFA" evidence="2">
    <location>
        <begin position="128"/>
        <end position="230"/>
    </location>
</feature>
<feature type="transmembrane region" description="Helical" evidence="1">
    <location>
        <begin position="89"/>
        <end position="112"/>
    </location>
</feature>
<dbReference type="SUPFAM" id="SSF53300">
    <property type="entry name" value="vWA-like"/>
    <property type="match status" value="1"/>
</dbReference>